<dbReference type="VEuPathDB" id="FungiDB:MPH_09596"/>
<evidence type="ECO:0000313" key="1">
    <source>
        <dbReference type="EMBL" id="EKG13314.1"/>
    </source>
</evidence>
<name>K2RSU7_MACPH</name>
<organism evidence="1 2">
    <name type="scientific">Macrophomina phaseolina (strain MS6)</name>
    <name type="common">Charcoal rot fungus</name>
    <dbReference type="NCBI Taxonomy" id="1126212"/>
    <lineage>
        <taxon>Eukaryota</taxon>
        <taxon>Fungi</taxon>
        <taxon>Dikarya</taxon>
        <taxon>Ascomycota</taxon>
        <taxon>Pezizomycotina</taxon>
        <taxon>Dothideomycetes</taxon>
        <taxon>Dothideomycetes incertae sedis</taxon>
        <taxon>Botryosphaeriales</taxon>
        <taxon>Botryosphaeriaceae</taxon>
        <taxon>Macrophomina</taxon>
    </lineage>
</organism>
<gene>
    <name evidence="1" type="ORF">MPH_09596</name>
</gene>
<evidence type="ECO:0000313" key="2">
    <source>
        <dbReference type="Proteomes" id="UP000007129"/>
    </source>
</evidence>
<dbReference type="EMBL" id="AHHD01000414">
    <property type="protein sequence ID" value="EKG13314.1"/>
    <property type="molecule type" value="Genomic_DNA"/>
</dbReference>
<proteinExistence type="predicted"/>
<dbReference type="Proteomes" id="UP000007129">
    <property type="component" value="Unassembled WGS sequence"/>
</dbReference>
<accession>K2RSU7</accession>
<reference evidence="1 2" key="1">
    <citation type="journal article" date="2012" name="BMC Genomics">
        <title>Tools to kill: Genome of one of the most destructive plant pathogenic fungi Macrophomina phaseolina.</title>
        <authorList>
            <person name="Islam M.S."/>
            <person name="Haque M.S."/>
            <person name="Islam M.M."/>
            <person name="Emdad E.M."/>
            <person name="Halim A."/>
            <person name="Hossen Q.M.M."/>
            <person name="Hossain M.Z."/>
            <person name="Ahmed B."/>
            <person name="Rahim S."/>
            <person name="Rahman M.S."/>
            <person name="Alam M.M."/>
            <person name="Hou S."/>
            <person name="Wan X."/>
            <person name="Saito J.A."/>
            <person name="Alam M."/>
        </authorList>
    </citation>
    <scope>NUCLEOTIDE SEQUENCE [LARGE SCALE GENOMIC DNA]</scope>
    <source>
        <strain evidence="1 2">MS6</strain>
    </source>
</reference>
<comment type="caution">
    <text evidence="1">The sequence shown here is derived from an EMBL/GenBank/DDBJ whole genome shotgun (WGS) entry which is preliminary data.</text>
</comment>
<sequence>MLNWRSYDWNWRQLDRHLCLLAPKGAEAIWPDASVQRLGCTHIPDGYFKALRQGHFDADIRGAWCGPVAAGSQLAKNATLCTVTNQMRKIRRLAWEKKESELSSLCLTEAL</sequence>
<protein>
    <submittedName>
        <fullName evidence="1">Uncharacterized protein</fullName>
    </submittedName>
</protein>
<dbReference type="InParanoid" id="K2RSU7"/>
<dbReference type="HOGENOM" id="CLU_2158905_0_0_1"/>
<dbReference type="AlphaFoldDB" id="K2RSU7"/>